<dbReference type="Pfam" id="PF20129">
    <property type="entry name" value="DUF6519"/>
    <property type="match status" value="2"/>
</dbReference>
<proteinExistence type="predicted"/>
<evidence type="ECO:0000256" key="1">
    <source>
        <dbReference type="SAM" id="MobiDB-lite"/>
    </source>
</evidence>
<keyword evidence="3" id="KW-1185">Reference proteome</keyword>
<comment type="caution">
    <text evidence="2">The sequence shown here is derived from an EMBL/GenBank/DDBJ whole genome shotgun (WGS) entry which is preliminary data.</text>
</comment>
<name>A0ABW7SKQ7_9ACTN</name>
<sequence>MKGDFTRRTFRRENHYRSVLLQQGRVQLDADWNEQADIRDHLHRLAARDTFGPHGAPSDAAGMAIAPADGDPVITRGRYYVDGLVCENDGDVPLFAQPDLPDLPRPTESGRHVAYLDVWTEHVTAVERPELREVALGGPDTATRARTIWQVRLAPTGGEDTCADLGDWTPDGGRSTGTMRARAYVAPTDNPDPCVVPVTAGYRRLENQLYRVEIRDTAPPTFVWSRENGSVVARMVAIADNVVTIDAPGRDDRLGFAPNQWVEIIDTPRVRRGEPGYLGRLGAVTDTTLTVAEWAGARPASEDLSEPTVVRRWDSPGPVPIVAGWIDLEDGVQVSFDNPAAVYRTGDYWLVPARSADLSGTSTGSDLAGDVEWPQDGPGNPRALPPDGIDHRYAPIALLDFAPGTWNLVSDCRRIFPPLTGLAVAGYAGGDGQEAVPGGWLPQPLKVSVSGPSGPPATAKVRFTTGNPASDDWGLAGTAGGAVSQTLDVSTTSGIARVSWRPVGGGPTWSRSQQVTARLLDHTDQPVGTPIHFNATLSLADGVWFDPAEDPALGDAHDVQAAIVALARARSLAAVGGDGQDGSPGEVLPEPLWVLVRSRSDDKPIANARVTFTVTSGAVGQTRGDADAVNAHQTVQISTGANGEAAKCYWRLGDATSPVQVLTATLDPATGVVAVPPTTIAFTANASVSVASGVAFTPRAGGELAGTTNVQEALDAADNRLGRLFTARSLVAVGGDGQDAPASGALPRPVRVLVRNERGPVERAKVTFIVTTGTLTDPAVDPPVPPTLSLDLYTDNNGRVSCPWWLGVAAGDPAVQELTATLEDAVGDVVNVPPAQLVFTANRDMSPASEPALHVTGVELAVGDSAAGASTTPLTNDGVVESTQLRDGIRIVLDGQPDAALVDGKPVLAVTLQLPYPLSTADRALWGTDAVVGTIPVALAGAVAPDPDNPNALLWRPTDAAATFVESKLFPALPPADTSRVLAYLILTGRAVADTQGPRQRILNGLAYGRPGAGGATDLALPTVDDVRGSDFVLWFWLVRSRTGLVILPRRGGLFRLKTVRDMVDLAVARAELRAGLPSGVRVAEEHEVDLTAARRAADRAFRGDTERRLRLVADDRYAAAATVLRDALAQIDVPVDVAGAGDSVEVMRTRLDGDDRFDGLLTDATTAARIAEEGGFAEAIPL</sequence>
<gene>
    <name evidence="2" type="ORF">ACH4OY_13745</name>
</gene>
<accession>A0ABW7SKQ7</accession>
<dbReference type="EMBL" id="JBIRPU010000007">
    <property type="protein sequence ID" value="MFI0793735.1"/>
    <property type="molecule type" value="Genomic_DNA"/>
</dbReference>
<evidence type="ECO:0000313" key="2">
    <source>
        <dbReference type="EMBL" id="MFI0793735.1"/>
    </source>
</evidence>
<reference evidence="2 3" key="1">
    <citation type="submission" date="2024-10" db="EMBL/GenBank/DDBJ databases">
        <title>The Natural Products Discovery Center: Release of the First 8490 Sequenced Strains for Exploring Actinobacteria Biosynthetic Diversity.</title>
        <authorList>
            <person name="Kalkreuter E."/>
            <person name="Kautsar S.A."/>
            <person name="Yang D."/>
            <person name="Bader C.D."/>
            <person name="Teijaro C.N."/>
            <person name="Fluegel L."/>
            <person name="Davis C.M."/>
            <person name="Simpson J.R."/>
            <person name="Lauterbach L."/>
            <person name="Steele A.D."/>
            <person name="Gui C."/>
            <person name="Meng S."/>
            <person name="Li G."/>
            <person name="Viehrig K."/>
            <person name="Ye F."/>
            <person name="Su P."/>
            <person name="Kiefer A.F."/>
            <person name="Nichols A."/>
            <person name="Cepeda A.J."/>
            <person name="Yan W."/>
            <person name="Fan B."/>
            <person name="Jiang Y."/>
            <person name="Adhikari A."/>
            <person name="Zheng C.-J."/>
            <person name="Schuster L."/>
            <person name="Cowan T.M."/>
            <person name="Smanski M.J."/>
            <person name="Chevrette M.G."/>
            <person name="De Carvalho L.P.S."/>
            <person name="Shen B."/>
        </authorList>
    </citation>
    <scope>NUCLEOTIDE SEQUENCE [LARGE SCALE GENOMIC DNA]</scope>
    <source>
        <strain evidence="2 3">NPDC021253</strain>
    </source>
</reference>
<feature type="region of interest" description="Disordered" evidence="1">
    <location>
        <begin position="360"/>
        <end position="381"/>
    </location>
</feature>
<feature type="region of interest" description="Disordered" evidence="1">
    <location>
        <begin position="49"/>
        <end position="68"/>
    </location>
</feature>
<protein>
    <submittedName>
        <fullName evidence="2">DUF6519 domain-containing protein</fullName>
    </submittedName>
</protein>
<dbReference type="InterPro" id="IPR045392">
    <property type="entry name" value="DUF6519"/>
</dbReference>
<organism evidence="2 3">
    <name type="scientific">Micromonospora rubida</name>
    <dbReference type="NCBI Taxonomy" id="2697657"/>
    <lineage>
        <taxon>Bacteria</taxon>
        <taxon>Bacillati</taxon>
        <taxon>Actinomycetota</taxon>
        <taxon>Actinomycetes</taxon>
        <taxon>Micromonosporales</taxon>
        <taxon>Micromonosporaceae</taxon>
        <taxon>Micromonospora</taxon>
    </lineage>
</organism>
<evidence type="ECO:0000313" key="3">
    <source>
        <dbReference type="Proteomes" id="UP001611075"/>
    </source>
</evidence>
<dbReference type="Proteomes" id="UP001611075">
    <property type="component" value="Unassembled WGS sequence"/>
</dbReference>
<dbReference type="RefSeq" id="WP_396679416.1">
    <property type="nucleotide sequence ID" value="NZ_JBIRPU010000007.1"/>
</dbReference>